<evidence type="ECO:0000256" key="1">
    <source>
        <dbReference type="SAM" id="Phobius"/>
    </source>
</evidence>
<evidence type="ECO:0000313" key="3">
    <source>
        <dbReference type="EMBL" id="KXX81591.1"/>
    </source>
</evidence>
<evidence type="ECO:0000256" key="2">
    <source>
        <dbReference type="SAM" id="SignalP"/>
    </source>
</evidence>
<feature type="transmembrane region" description="Helical" evidence="1">
    <location>
        <begin position="244"/>
        <end position="264"/>
    </location>
</feature>
<protein>
    <submittedName>
        <fullName evidence="3">Uncharacterized protein</fullName>
    </submittedName>
</protein>
<name>A0A175WDK7_9PEZI</name>
<keyword evidence="4" id="KW-1185">Reference proteome</keyword>
<feature type="chain" id="PRO_5008043951" evidence="2">
    <location>
        <begin position="27"/>
        <end position="265"/>
    </location>
</feature>
<evidence type="ECO:0000313" key="4">
    <source>
        <dbReference type="Proteomes" id="UP000078237"/>
    </source>
</evidence>
<feature type="signal peptide" evidence="2">
    <location>
        <begin position="1"/>
        <end position="26"/>
    </location>
</feature>
<keyword evidence="2" id="KW-0732">Signal</keyword>
<comment type="caution">
    <text evidence="3">The sequence shown here is derived from an EMBL/GenBank/DDBJ whole genome shotgun (WGS) entry which is preliminary data.</text>
</comment>
<keyword evidence="1" id="KW-0472">Membrane</keyword>
<dbReference type="Proteomes" id="UP000078237">
    <property type="component" value="Unassembled WGS sequence"/>
</dbReference>
<dbReference type="VEuPathDB" id="FungiDB:MMYC01_202194"/>
<dbReference type="EMBL" id="LCTW02000031">
    <property type="protein sequence ID" value="KXX81591.1"/>
    <property type="molecule type" value="Genomic_DNA"/>
</dbReference>
<proteinExistence type="predicted"/>
<keyword evidence="1" id="KW-0812">Transmembrane</keyword>
<dbReference type="AlphaFoldDB" id="A0A175WDK7"/>
<dbReference type="OrthoDB" id="5237294at2759"/>
<keyword evidence="1" id="KW-1133">Transmembrane helix</keyword>
<gene>
    <name evidence="3" type="ORF">MMYC01_202194</name>
</gene>
<accession>A0A175WDK7</accession>
<reference evidence="3 4" key="1">
    <citation type="journal article" date="2016" name="Genome Announc.">
        <title>Genome Sequence of Madurella mycetomatis mm55, Isolated from a Human Mycetoma Case in Sudan.</title>
        <authorList>
            <person name="Smit S."/>
            <person name="Derks M.F."/>
            <person name="Bervoets S."/>
            <person name="Fahal A."/>
            <person name="van Leeuwen W."/>
            <person name="van Belkum A."/>
            <person name="van de Sande W.W."/>
        </authorList>
    </citation>
    <scope>NUCLEOTIDE SEQUENCE [LARGE SCALE GENOMIC DNA]</scope>
    <source>
        <strain evidence="4">mm55</strain>
    </source>
</reference>
<sequence length="265" mass="27424">MGSALRLAILAALILQISFVVIQGNAQSTRVATFFLPDSEPLSLDASIIAVNTVNDDAVTTLELACPTALSPENEACRSAGIYPAQAYHTQGSIWGGTTTYTADDSTTTWRCELGSGSDDPPGVMGRCDKTIVENAVTRTQSVSYDECYVIAHQLPIVVTAGIDKINPAHYLTIDASAVNVARSSRSAEAECPASQRTMWAGTVAAMTEPLGGAAVTSPPPTRTVPALGDATSSTLTSAAANRATTVGLGLLLGIGVIVINGLIW</sequence>
<organism evidence="3 4">
    <name type="scientific">Madurella mycetomatis</name>
    <dbReference type="NCBI Taxonomy" id="100816"/>
    <lineage>
        <taxon>Eukaryota</taxon>
        <taxon>Fungi</taxon>
        <taxon>Dikarya</taxon>
        <taxon>Ascomycota</taxon>
        <taxon>Pezizomycotina</taxon>
        <taxon>Sordariomycetes</taxon>
        <taxon>Sordariomycetidae</taxon>
        <taxon>Sordariales</taxon>
        <taxon>Sordariales incertae sedis</taxon>
        <taxon>Madurella</taxon>
    </lineage>
</organism>